<dbReference type="EMBL" id="UOEL01000094">
    <property type="protein sequence ID" value="VAW12775.1"/>
    <property type="molecule type" value="Genomic_DNA"/>
</dbReference>
<proteinExistence type="predicted"/>
<dbReference type="Gene3D" id="3.90.550.10">
    <property type="entry name" value="Spore Coat Polysaccharide Biosynthesis Protein SpsA, Chain A"/>
    <property type="match status" value="1"/>
</dbReference>
<dbReference type="InterPro" id="IPR029044">
    <property type="entry name" value="Nucleotide-diphossugar_trans"/>
</dbReference>
<name>A0A3B0T361_9ZZZZ</name>
<reference evidence="1" key="1">
    <citation type="submission" date="2018-06" db="EMBL/GenBank/DDBJ databases">
        <authorList>
            <person name="Zhirakovskaya E."/>
        </authorList>
    </citation>
    <scope>NUCLEOTIDE SEQUENCE</scope>
</reference>
<protein>
    <recommendedName>
        <fullName evidence="2">Sugar transferase</fullName>
    </recommendedName>
</protein>
<sequence>MILTKHELSPIALFTFNRLNVLKQTVISLQNCRLAKESDLHIFSDAAKDKRDYDIVVQVREYLKTVIGFKNITIHYAQTNMGLAKSILNGVSEILKVNESVIVLEDDLVVSSNFLSYTNQALNEYKTNPDILSISGYSFPIKVPEKYQYDNYFTKRASSWGWATWKNKWENIDWLVTDYVSFSKNTKEKKNFDKMGSDMSNMLAKQMRGEINSWAIRWCYHQFKKNLYTVYPVVSKVMSIGYGEGATNTKSGRSRYITPIDSTKKREFKFNQVANLDKRFTKQFVAKFNRKTRTYYKIKTFLKNILRF</sequence>
<dbReference type="AlphaFoldDB" id="A0A3B0T361"/>
<dbReference type="SUPFAM" id="SSF53448">
    <property type="entry name" value="Nucleotide-diphospho-sugar transferases"/>
    <property type="match status" value="1"/>
</dbReference>
<evidence type="ECO:0008006" key="2">
    <source>
        <dbReference type="Google" id="ProtNLM"/>
    </source>
</evidence>
<accession>A0A3B0T361</accession>
<gene>
    <name evidence="1" type="ORF">MNBD_BACTEROID03-188</name>
</gene>
<organism evidence="1">
    <name type="scientific">hydrothermal vent metagenome</name>
    <dbReference type="NCBI Taxonomy" id="652676"/>
    <lineage>
        <taxon>unclassified sequences</taxon>
        <taxon>metagenomes</taxon>
        <taxon>ecological metagenomes</taxon>
    </lineage>
</organism>
<evidence type="ECO:0000313" key="1">
    <source>
        <dbReference type="EMBL" id="VAW12775.1"/>
    </source>
</evidence>